<dbReference type="EMBL" id="LLKB01000001">
    <property type="protein sequence ID" value="KQC85822.1"/>
    <property type="molecule type" value="Genomic_DNA"/>
</dbReference>
<accession>A0AAW3JSY5</accession>
<organism evidence="1 2">
    <name type="scientific">Butyribacter intestini</name>
    <dbReference type="NCBI Taxonomy" id="1703332"/>
    <lineage>
        <taxon>Bacteria</taxon>
        <taxon>Bacillati</taxon>
        <taxon>Bacillota</taxon>
        <taxon>Clostridia</taxon>
        <taxon>Lachnospirales</taxon>
        <taxon>Lachnospiraceae</taxon>
        <taxon>Butyribacter</taxon>
    </lineage>
</organism>
<dbReference type="InterPro" id="IPR038705">
    <property type="entry name" value="YabP_sf"/>
</dbReference>
<evidence type="ECO:0000313" key="1">
    <source>
        <dbReference type="EMBL" id="KQC85822.1"/>
    </source>
</evidence>
<dbReference type="Pfam" id="PF07873">
    <property type="entry name" value="YabP"/>
    <property type="match status" value="1"/>
</dbReference>
<name>A0AAW3JSY5_9FIRM</name>
<dbReference type="RefSeq" id="WP_055940771.1">
    <property type="nucleotide sequence ID" value="NZ_DBGDCA010000341.1"/>
</dbReference>
<dbReference type="Gene3D" id="2.60.40.2000">
    <property type="match status" value="1"/>
</dbReference>
<dbReference type="NCBIfam" id="TIGR02892">
    <property type="entry name" value="spore_yabP"/>
    <property type="match status" value="1"/>
</dbReference>
<dbReference type="Proteomes" id="UP000050833">
    <property type="component" value="Unassembled WGS sequence"/>
</dbReference>
<dbReference type="AlphaFoldDB" id="A0AAW3JSY5"/>
<protein>
    <submittedName>
        <fullName evidence="1">Sporulation protein YabP</fullName>
    </submittedName>
</protein>
<comment type="caution">
    <text evidence="1">The sequence shown here is derived from an EMBL/GenBank/DDBJ whole genome shotgun (WGS) entry which is preliminary data.</text>
</comment>
<dbReference type="InterPro" id="IPR012504">
    <property type="entry name" value="Spore_YabP"/>
</dbReference>
<gene>
    <name evidence="1" type="ORF">APZ18_01030</name>
</gene>
<reference evidence="1 2" key="1">
    <citation type="submission" date="2015-10" db="EMBL/GenBank/DDBJ databases">
        <title>Butyribacter intestini gen. nov., sp. nov., a butyric acid-producing bacterium of the family Lachnospiraceae isolated from the human faeces.</title>
        <authorList>
            <person name="Zou Y."/>
            <person name="Xue W."/>
            <person name="Luo G."/>
            <person name="Lv M."/>
        </authorList>
    </citation>
    <scope>NUCLEOTIDE SEQUENCE [LARGE SCALE GENOMIC DNA]</scope>
    <source>
        <strain evidence="1 2">TF01-11</strain>
    </source>
</reference>
<keyword evidence="2" id="KW-1185">Reference proteome</keyword>
<evidence type="ECO:0000313" key="2">
    <source>
        <dbReference type="Proteomes" id="UP000050833"/>
    </source>
</evidence>
<dbReference type="PIRSF" id="PIRSF011576">
    <property type="entry name" value="YabP"/>
    <property type="match status" value="1"/>
</dbReference>
<dbReference type="InterPro" id="IPR022476">
    <property type="entry name" value="Spore_YabP/YqfC"/>
</dbReference>
<sequence>MEEKSLQRQGGVAKGVHKVYLNARKSAVMSGVKDVLSFDAKEVYLETEQGVLLIKGDELHVNRLSLEKGEVDVDGRIDSFAYSDVEEAGKKAASFLGRLFQ</sequence>
<proteinExistence type="predicted"/>
<dbReference type="GO" id="GO:0030435">
    <property type="term" value="P:sporulation resulting in formation of a cellular spore"/>
    <property type="evidence" value="ECO:0007669"/>
    <property type="project" value="InterPro"/>
</dbReference>